<name>A0A0C3C5T8_OIDMZ</name>
<dbReference type="PRINTS" id="PR00385">
    <property type="entry name" value="P450"/>
</dbReference>
<reference evidence="8 9" key="1">
    <citation type="submission" date="2014-04" db="EMBL/GenBank/DDBJ databases">
        <authorList>
            <consortium name="DOE Joint Genome Institute"/>
            <person name="Kuo A."/>
            <person name="Martino E."/>
            <person name="Perotto S."/>
            <person name="Kohler A."/>
            <person name="Nagy L.G."/>
            <person name="Floudas D."/>
            <person name="Copeland A."/>
            <person name="Barry K.W."/>
            <person name="Cichocki N."/>
            <person name="Veneault-Fourrey C."/>
            <person name="LaButti K."/>
            <person name="Lindquist E.A."/>
            <person name="Lipzen A."/>
            <person name="Lundell T."/>
            <person name="Morin E."/>
            <person name="Murat C."/>
            <person name="Sun H."/>
            <person name="Tunlid A."/>
            <person name="Henrissat B."/>
            <person name="Grigoriev I.V."/>
            <person name="Hibbett D.S."/>
            <person name="Martin F."/>
            <person name="Nordberg H.P."/>
            <person name="Cantor M.N."/>
            <person name="Hua S.X."/>
        </authorList>
    </citation>
    <scope>NUCLEOTIDE SEQUENCE [LARGE SCALE GENOMIC DNA]</scope>
    <source>
        <strain evidence="8 9">Zn</strain>
    </source>
</reference>
<dbReference type="EMBL" id="KN832890">
    <property type="protein sequence ID" value="KIM94253.1"/>
    <property type="molecule type" value="Genomic_DNA"/>
</dbReference>
<dbReference type="GO" id="GO:0004497">
    <property type="term" value="F:monooxygenase activity"/>
    <property type="evidence" value="ECO:0007669"/>
    <property type="project" value="UniProtKB-KW"/>
</dbReference>
<evidence type="ECO:0008006" key="10">
    <source>
        <dbReference type="Google" id="ProtNLM"/>
    </source>
</evidence>
<dbReference type="Pfam" id="PF00067">
    <property type="entry name" value="p450"/>
    <property type="match status" value="1"/>
</dbReference>
<dbReference type="OrthoDB" id="3934656at2759"/>
<dbReference type="InterPro" id="IPR036396">
    <property type="entry name" value="Cyt_P450_sf"/>
</dbReference>
<dbReference type="GO" id="GO:0016705">
    <property type="term" value="F:oxidoreductase activity, acting on paired donors, with incorporation or reduction of molecular oxygen"/>
    <property type="evidence" value="ECO:0007669"/>
    <property type="project" value="InterPro"/>
</dbReference>
<dbReference type="InterPro" id="IPR017972">
    <property type="entry name" value="Cyt_P450_CS"/>
</dbReference>
<dbReference type="Gene3D" id="1.10.630.10">
    <property type="entry name" value="Cytochrome P450"/>
    <property type="match status" value="1"/>
</dbReference>
<dbReference type="SUPFAM" id="SSF48264">
    <property type="entry name" value="Cytochrome P450"/>
    <property type="match status" value="1"/>
</dbReference>
<proteinExistence type="inferred from homology"/>
<sequence length="500" mass="57451">MSPYLLYLWIATIFLAVLSYFRTVFRSGLRSLPGPFWAQFSGLYRLSLVHKGNGPENYRELHKKYGPIVRVGPSHVSVSDVAMLPVIYGIGSKFMKTRFYTTMAPRYEGAVMDSLFTAQDPVYHKALKSPVAQLFSMTNMRNYEPHADECTAIFIKSMQDLQGQPVDLATWLQWYAFDVIGNITFQRKFGFMEQQCDVDDMIEGIDIGLHYVKIIGQFPFLHGWLIGNDVIKAIWLRILPVRDTMTKFMKITEDEIIRYDEKTEDTGRMDFLAQLRQKQTKEGKISQRDMVNHLSNNLLAGSDTTAISLRACFYYLIKNPRVYKKLVTEIDAADGSGELSSFVTYEQCLKLPYLQAVIKEAMRVHPGVGFPLERYVPQEGAVICGTHLPAGTNISMSAPTIHQDKSIFGEDADEFRPERWLEATKEELKKMDRGFLSFGYGARTCIGKNISIMEMGKFVPQILRNFDIEWASESPEWKLHGAWFWKQSDMVVKFRSRRRD</sequence>
<dbReference type="PROSITE" id="PS00086">
    <property type="entry name" value="CYTOCHROME_P450"/>
    <property type="match status" value="1"/>
</dbReference>
<dbReference type="InParanoid" id="A0A0C3C5T8"/>
<keyword evidence="4 5" id="KW-0408">Iron</keyword>
<dbReference type="PANTHER" id="PTHR24305:SF232">
    <property type="entry name" value="P450, PUTATIVE (EUROFUNG)-RELATED"/>
    <property type="match status" value="1"/>
</dbReference>
<evidence type="ECO:0000256" key="4">
    <source>
        <dbReference type="ARBA" id="ARBA00023004"/>
    </source>
</evidence>
<feature type="transmembrane region" description="Helical" evidence="7">
    <location>
        <begin position="6"/>
        <end position="25"/>
    </location>
</feature>
<dbReference type="FunFam" id="1.10.630.10:FF:000050">
    <property type="entry name" value="Cytochrome P450 monooxygenase"/>
    <property type="match status" value="1"/>
</dbReference>
<keyword evidence="6" id="KW-0560">Oxidoreductase</keyword>
<protein>
    <recommendedName>
        <fullName evidence="10">Cytochrome P450</fullName>
    </recommendedName>
</protein>
<keyword evidence="3 5" id="KW-0479">Metal-binding</keyword>
<gene>
    <name evidence="8" type="ORF">OIDMADRAFT_136129</name>
</gene>
<dbReference type="GO" id="GO:0005506">
    <property type="term" value="F:iron ion binding"/>
    <property type="evidence" value="ECO:0007669"/>
    <property type="project" value="InterPro"/>
</dbReference>
<feature type="binding site" description="axial binding residue" evidence="5">
    <location>
        <position position="445"/>
    </location>
    <ligand>
        <name>heme</name>
        <dbReference type="ChEBI" id="CHEBI:30413"/>
    </ligand>
    <ligandPart>
        <name>Fe</name>
        <dbReference type="ChEBI" id="CHEBI:18248"/>
    </ligandPart>
</feature>
<evidence type="ECO:0000256" key="6">
    <source>
        <dbReference type="RuleBase" id="RU000461"/>
    </source>
</evidence>
<evidence type="ECO:0000256" key="3">
    <source>
        <dbReference type="ARBA" id="ARBA00022723"/>
    </source>
</evidence>
<organism evidence="8 9">
    <name type="scientific">Oidiodendron maius (strain Zn)</name>
    <dbReference type="NCBI Taxonomy" id="913774"/>
    <lineage>
        <taxon>Eukaryota</taxon>
        <taxon>Fungi</taxon>
        <taxon>Dikarya</taxon>
        <taxon>Ascomycota</taxon>
        <taxon>Pezizomycotina</taxon>
        <taxon>Leotiomycetes</taxon>
        <taxon>Leotiomycetes incertae sedis</taxon>
        <taxon>Myxotrichaceae</taxon>
        <taxon>Oidiodendron</taxon>
    </lineage>
</organism>
<evidence type="ECO:0000256" key="2">
    <source>
        <dbReference type="ARBA" id="ARBA00010617"/>
    </source>
</evidence>
<evidence type="ECO:0000256" key="7">
    <source>
        <dbReference type="SAM" id="Phobius"/>
    </source>
</evidence>
<dbReference type="HOGENOM" id="CLU_001570_14_0_1"/>
<dbReference type="Proteomes" id="UP000054321">
    <property type="component" value="Unassembled WGS sequence"/>
</dbReference>
<dbReference type="GO" id="GO:0020037">
    <property type="term" value="F:heme binding"/>
    <property type="evidence" value="ECO:0007669"/>
    <property type="project" value="InterPro"/>
</dbReference>
<dbReference type="InterPro" id="IPR050121">
    <property type="entry name" value="Cytochrome_P450_monoxygenase"/>
</dbReference>
<keyword evidence="5 6" id="KW-0349">Heme</keyword>
<evidence type="ECO:0000313" key="9">
    <source>
        <dbReference type="Proteomes" id="UP000054321"/>
    </source>
</evidence>
<accession>A0A0C3C5T8</accession>
<dbReference type="PANTHER" id="PTHR24305">
    <property type="entry name" value="CYTOCHROME P450"/>
    <property type="match status" value="1"/>
</dbReference>
<dbReference type="InterPro" id="IPR001128">
    <property type="entry name" value="Cyt_P450"/>
</dbReference>
<dbReference type="AlphaFoldDB" id="A0A0C3C5T8"/>
<reference evidence="9" key="2">
    <citation type="submission" date="2015-01" db="EMBL/GenBank/DDBJ databases">
        <title>Evolutionary Origins and Diversification of the Mycorrhizal Mutualists.</title>
        <authorList>
            <consortium name="DOE Joint Genome Institute"/>
            <consortium name="Mycorrhizal Genomics Consortium"/>
            <person name="Kohler A."/>
            <person name="Kuo A."/>
            <person name="Nagy L.G."/>
            <person name="Floudas D."/>
            <person name="Copeland A."/>
            <person name="Barry K.W."/>
            <person name="Cichocki N."/>
            <person name="Veneault-Fourrey C."/>
            <person name="LaButti K."/>
            <person name="Lindquist E.A."/>
            <person name="Lipzen A."/>
            <person name="Lundell T."/>
            <person name="Morin E."/>
            <person name="Murat C."/>
            <person name="Riley R."/>
            <person name="Ohm R."/>
            <person name="Sun H."/>
            <person name="Tunlid A."/>
            <person name="Henrissat B."/>
            <person name="Grigoriev I.V."/>
            <person name="Hibbett D.S."/>
            <person name="Martin F."/>
        </authorList>
    </citation>
    <scope>NUCLEOTIDE SEQUENCE [LARGE SCALE GENOMIC DNA]</scope>
    <source>
        <strain evidence="9">Zn</strain>
    </source>
</reference>
<keyword evidence="9" id="KW-1185">Reference proteome</keyword>
<dbReference type="PRINTS" id="PR00463">
    <property type="entry name" value="EP450I"/>
</dbReference>
<keyword evidence="7" id="KW-1133">Transmembrane helix</keyword>
<dbReference type="STRING" id="913774.A0A0C3C5T8"/>
<evidence type="ECO:0000256" key="1">
    <source>
        <dbReference type="ARBA" id="ARBA00001971"/>
    </source>
</evidence>
<evidence type="ECO:0000313" key="8">
    <source>
        <dbReference type="EMBL" id="KIM94253.1"/>
    </source>
</evidence>
<keyword evidence="7" id="KW-0472">Membrane</keyword>
<comment type="cofactor">
    <cofactor evidence="1 5">
        <name>heme</name>
        <dbReference type="ChEBI" id="CHEBI:30413"/>
    </cofactor>
</comment>
<dbReference type="CDD" id="cd11060">
    <property type="entry name" value="CYP57A1-like"/>
    <property type="match status" value="1"/>
</dbReference>
<dbReference type="InterPro" id="IPR002401">
    <property type="entry name" value="Cyt_P450_E_grp-I"/>
</dbReference>
<keyword evidence="7" id="KW-0812">Transmembrane</keyword>
<evidence type="ECO:0000256" key="5">
    <source>
        <dbReference type="PIRSR" id="PIRSR602401-1"/>
    </source>
</evidence>
<comment type="similarity">
    <text evidence="2 6">Belongs to the cytochrome P450 family.</text>
</comment>
<keyword evidence="6" id="KW-0503">Monooxygenase</keyword>